<comment type="subcellular location">
    <subcellularLocation>
        <location evidence="1 8 9">Nucleus</location>
    </subcellularLocation>
</comment>
<feature type="compositionally biased region" description="Acidic residues" evidence="10">
    <location>
        <begin position="240"/>
        <end position="251"/>
    </location>
</feature>
<keyword evidence="2" id="KW-0217">Developmental protein</keyword>
<dbReference type="SMART" id="SM00389">
    <property type="entry name" value="HOX"/>
    <property type="match status" value="1"/>
</dbReference>
<dbReference type="GO" id="GO:0000122">
    <property type="term" value="P:negative regulation of transcription by RNA polymerase II"/>
    <property type="evidence" value="ECO:0007669"/>
    <property type="project" value="TreeGrafter"/>
</dbReference>
<organism evidence="12 13">
    <name type="scientific">Panagrellus redivivus</name>
    <name type="common">Microworm</name>
    <dbReference type="NCBI Taxonomy" id="6233"/>
    <lineage>
        <taxon>Eukaryota</taxon>
        <taxon>Metazoa</taxon>
        <taxon>Ecdysozoa</taxon>
        <taxon>Nematoda</taxon>
        <taxon>Chromadorea</taxon>
        <taxon>Rhabditida</taxon>
        <taxon>Tylenchina</taxon>
        <taxon>Panagrolaimomorpha</taxon>
        <taxon>Panagrolaimoidea</taxon>
        <taxon>Panagrolaimidae</taxon>
        <taxon>Panagrellus</taxon>
    </lineage>
</organism>
<keyword evidence="6" id="KW-0804">Transcription</keyword>
<sequence>MMYHEVVAAATAAANNLGAAPNGWVDPVTSSATSGSINPVTTSPYWPGLPHPPQSQAAAAAMAAAVASATSSSGSNSSPSSKMLSSTANGGNPANFYDNSVVNGSATSFLYQPNYMNMKNMLGAWESSGFSPYAGFTPASTSQFVDRPMPISNQPVFPWMKMSGTKGGDSKRTRQTYSRNQTLELEKEFHFNQYLTRKRRQEISDTLQLSERQVKIWFQNRRMKHKKETKNDGTRSNESAGDESGEEAPHR</sequence>
<evidence type="ECO:0000313" key="13">
    <source>
        <dbReference type="WBParaSite" id="Pan_g21854.t1"/>
    </source>
</evidence>
<proteinExistence type="predicted"/>
<evidence type="ECO:0000256" key="6">
    <source>
        <dbReference type="ARBA" id="ARBA00023163"/>
    </source>
</evidence>
<dbReference type="PROSITE" id="PS00032">
    <property type="entry name" value="ANTENNAPEDIA"/>
    <property type="match status" value="1"/>
</dbReference>
<evidence type="ECO:0000256" key="3">
    <source>
        <dbReference type="ARBA" id="ARBA00023015"/>
    </source>
</evidence>
<evidence type="ECO:0000256" key="10">
    <source>
        <dbReference type="SAM" id="MobiDB-lite"/>
    </source>
</evidence>
<reference evidence="13" key="2">
    <citation type="submission" date="2020-10" db="UniProtKB">
        <authorList>
            <consortium name="WormBaseParasite"/>
        </authorList>
    </citation>
    <scope>IDENTIFICATION</scope>
</reference>
<evidence type="ECO:0000256" key="8">
    <source>
        <dbReference type="PROSITE-ProRule" id="PRU00108"/>
    </source>
</evidence>
<keyword evidence="4 8" id="KW-0238">DNA-binding</keyword>
<dbReference type="Proteomes" id="UP000492821">
    <property type="component" value="Unassembled WGS sequence"/>
</dbReference>
<evidence type="ECO:0000259" key="11">
    <source>
        <dbReference type="PROSITE" id="PS50071"/>
    </source>
</evidence>
<feature type="region of interest" description="Disordered" evidence="10">
    <location>
        <begin position="155"/>
        <end position="174"/>
    </location>
</feature>
<dbReference type="InterPro" id="IPR020479">
    <property type="entry name" value="HD_metazoa"/>
</dbReference>
<dbReference type="GO" id="GO:0000978">
    <property type="term" value="F:RNA polymerase II cis-regulatory region sequence-specific DNA binding"/>
    <property type="evidence" value="ECO:0007669"/>
    <property type="project" value="TreeGrafter"/>
</dbReference>
<keyword evidence="12" id="KW-1185">Reference proteome</keyword>
<keyword evidence="5 8" id="KW-0371">Homeobox</keyword>
<dbReference type="GO" id="GO:0048337">
    <property type="term" value="P:positive regulation of mesodermal cell fate specification"/>
    <property type="evidence" value="ECO:0007669"/>
    <property type="project" value="UniProtKB-ARBA"/>
</dbReference>
<feature type="domain" description="Homeobox" evidence="11">
    <location>
        <begin position="168"/>
        <end position="228"/>
    </location>
</feature>
<dbReference type="GO" id="GO:0009952">
    <property type="term" value="P:anterior/posterior pattern specification"/>
    <property type="evidence" value="ECO:0007669"/>
    <property type="project" value="TreeGrafter"/>
</dbReference>
<dbReference type="InterPro" id="IPR009057">
    <property type="entry name" value="Homeodomain-like_sf"/>
</dbReference>
<evidence type="ECO:0000313" key="12">
    <source>
        <dbReference type="Proteomes" id="UP000492821"/>
    </source>
</evidence>
<dbReference type="GO" id="GO:0045893">
    <property type="term" value="P:positive regulation of DNA-templated transcription"/>
    <property type="evidence" value="ECO:0007669"/>
    <property type="project" value="UniProtKB-ARBA"/>
</dbReference>
<dbReference type="PROSITE" id="PS00027">
    <property type="entry name" value="HOMEOBOX_1"/>
    <property type="match status" value="1"/>
</dbReference>
<reference evidence="12" key="1">
    <citation type="journal article" date="2013" name="Genetics">
        <title>The draft genome and transcriptome of Panagrellus redivivus are shaped by the harsh demands of a free-living lifestyle.</title>
        <authorList>
            <person name="Srinivasan J."/>
            <person name="Dillman A.R."/>
            <person name="Macchietto M.G."/>
            <person name="Heikkinen L."/>
            <person name="Lakso M."/>
            <person name="Fracchia K.M."/>
            <person name="Antoshechkin I."/>
            <person name="Mortazavi A."/>
            <person name="Wong G."/>
            <person name="Sternberg P.W."/>
        </authorList>
    </citation>
    <scope>NUCLEOTIDE SEQUENCE [LARGE SCALE GENOMIC DNA]</scope>
    <source>
        <strain evidence="12">MT8872</strain>
    </source>
</reference>
<dbReference type="CDD" id="cd00086">
    <property type="entry name" value="homeodomain"/>
    <property type="match status" value="1"/>
</dbReference>
<feature type="DNA-binding region" description="Homeobox" evidence="8">
    <location>
        <begin position="170"/>
        <end position="229"/>
    </location>
</feature>
<dbReference type="InterPro" id="IPR001827">
    <property type="entry name" value="Homeobox_Antennapedia_CS"/>
</dbReference>
<dbReference type="GO" id="GO:0005634">
    <property type="term" value="C:nucleus"/>
    <property type="evidence" value="ECO:0007669"/>
    <property type="project" value="UniProtKB-SubCell"/>
</dbReference>
<dbReference type="InterPro" id="IPR001356">
    <property type="entry name" value="HD"/>
</dbReference>
<dbReference type="InterPro" id="IPR017970">
    <property type="entry name" value="Homeobox_CS"/>
</dbReference>
<dbReference type="Gene3D" id="1.10.10.60">
    <property type="entry name" value="Homeodomain-like"/>
    <property type="match status" value="1"/>
</dbReference>
<feature type="region of interest" description="Disordered" evidence="10">
    <location>
        <begin position="218"/>
        <end position="251"/>
    </location>
</feature>
<evidence type="ECO:0000256" key="9">
    <source>
        <dbReference type="RuleBase" id="RU000682"/>
    </source>
</evidence>
<dbReference type="PRINTS" id="PR00024">
    <property type="entry name" value="HOMEOBOX"/>
</dbReference>
<dbReference type="AlphaFoldDB" id="A0A7E4ZWP6"/>
<dbReference type="PANTHER" id="PTHR45659">
    <property type="entry name" value="HOMEOBOX PROTEIN HOX"/>
    <property type="match status" value="1"/>
</dbReference>
<keyword evidence="7 8" id="KW-0539">Nucleus</keyword>
<evidence type="ECO:0000256" key="5">
    <source>
        <dbReference type="ARBA" id="ARBA00023155"/>
    </source>
</evidence>
<dbReference type="PROSITE" id="PS50071">
    <property type="entry name" value="HOMEOBOX_2"/>
    <property type="match status" value="1"/>
</dbReference>
<dbReference type="WBParaSite" id="Pan_g21854.t1">
    <property type="protein sequence ID" value="Pan_g21854.t1"/>
    <property type="gene ID" value="Pan_g21854"/>
</dbReference>
<dbReference type="PANTHER" id="PTHR45659:SF4">
    <property type="entry name" value="HOMEOBOX PROTEIN ABDOMINAL-A"/>
    <property type="match status" value="1"/>
</dbReference>
<dbReference type="GO" id="GO:0000981">
    <property type="term" value="F:DNA-binding transcription factor activity, RNA polymerase II-specific"/>
    <property type="evidence" value="ECO:0007669"/>
    <property type="project" value="InterPro"/>
</dbReference>
<evidence type="ECO:0000256" key="7">
    <source>
        <dbReference type="ARBA" id="ARBA00023242"/>
    </source>
</evidence>
<protein>
    <submittedName>
        <fullName evidence="13">Homeobox domain-containing protein</fullName>
    </submittedName>
</protein>
<dbReference type="SUPFAM" id="SSF46689">
    <property type="entry name" value="Homeodomain-like"/>
    <property type="match status" value="1"/>
</dbReference>
<dbReference type="FunFam" id="1.10.10.60:FF:000398">
    <property type="entry name" value="Homeobox protein lin-39"/>
    <property type="match status" value="1"/>
</dbReference>
<evidence type="ECO:0000256" key="4">
    <source>
        <dbReference type="ARBA" id="ARBA00023125"/>
    </source>
</evidence>
<accession>A0A7E4ZWP6</accession>
<name>A0A7E4ZWP6_PANRE</name>
<evidence type="ECO:0000256" key="2">
    <source>
        <dbReference type="ARBA" id="ARBA00022473"/>
    </source>
</evidence>
<evidence type="ECO:0000256" key="1">
    <source>
        <dbReference type="ARBA" id="ARBA00004123"/>
    </source>
</evidence>
<keyword evidence="3" id="KW-0805">Transcription regulation</keyword>
<dbReference type="InterPro" id="IPR050296">
    <property type="entry name" value="Antp_homeobox"/>
</dbReference>
<dbReference type="Pfam" id="PF00046">
    <property type="entry name" value="Homeodomain"/>
    <property type="match status" value="1"/>
</dbReference>